<feature type="transmembrane region" description="Helical" evidence="1">
    <location>
        <begin position="226"/>
        <end position="247"/>
    </location>
</feature>
<keyword evidence="1" id="KW-0812">Transmembrane</keyword>
<reference evidence="3" key="1">
    <citation type="submission" date="2016-10" db="EMBL/GenBank/DDBJ databases">
        <authorList>
            <person name="Varghese N."/>
            <person name="Submissions S."/>
        </authorList>
    </citation>
    <scope>NUCLEOTIDE SEQUENCE [LARGE SCALE GENOMIC DNA]</scope>
    <source>
        <strain evidence="3">S9</strain>
    </source>
</reference>
<organism evidence="2 3">
    <name type="scientific">Salipaludibacillus aurantiacus</name>
    <dbReference type="NCBI Taxonomy" id="1601833"/>
    <lineage>
        <taxon>Bacteria</taxon>
        <taxon>Bacillati</taxon>
        <taxon>Bacillota</taxon>
        <taxon>Bacilli</taxon>
        <taxon>Bacillales</taxon>
        <taxon>Bacillaceae</taxon>
    </lineage>
</organism>
<feature type="transmembrane region" description="Helical" evidence="1">
    <location>
        <begin position="199"/>
        <end position="220"/>
    </location>
</feature>
<evidence type="ECO:0000256" key="1">
    <source>
        <dbReference type="SAM" id="Phobius"/>
    </source>
</evidence>
<feature type="transmembrane region" description="Helical" evidence="1">
    <location>
        <begin position="20"/>
        <end position="39"/>
    </location>
</feature>
<keyword evidence="3" id="KW-1185">Reference proteome</keyword>
<protein>
    <submittedName>
        <fullName evidence="2">Uncharacterized protein</fullName>
    </submittedName>
</protein>
<dbReference type="OrthoDB" id="2597565at2"/>
<evidence type="ECO:0000313" key="2">
    <source>
        <dbReference type="EMBL" id="SER81160.1"/>
    </source>
</evidence>
<name>A0A1H9S839_9BACI</name>
<feature type="transmembrane region" description="Helical" evidence="1">
    <location>
        <begin position="126"/>
        <end position="147"/>
    </location>
</feature>
<dbReference type="EMBL" id="FOGT01000004">
    <property type="protein sequence ID" value="SER81160.1"/>
    <property type="molecule type" value="Genomic_DNA"/>
</dbReference>
<dbReference type="AlphaFoldDB" id="A0A1H9S839"/>
<accession>A0A1H9S839</accession>
<feature type="transmembrane region" description="Helical" evidence="1">
    <location>
        <begin position="82"/>
        <end position="105"/>
    </location>
</feature>
<keyword evidence="1" id="KW-1133">Transmembrane helix</keyword>
<dbReference type="Proteomes" id="UP000198571">
    <property type="component" value="Unassembled WGS sequence"/>
</dbReference>
<keyword evidence="1" id="KW-0472">Membrane</keyword>
<proteinExistence type="predicted"/>
<feature type="transmembrane region" description="Helical" evidence="1">
    <location>
        <begin position="153"/>
        <end position="173"/>
    </location>
</feature>
<evidence type="ECO:0000313" key="3">
    <source>
        <dbReference type="Proteomes" id="UP000198571"/>
    </source>
</evidence>
<sequence>MIGQGFHTLHSNLKVALYPILIDLTSIIAAVLLGGYHAVSQLSLQLSVAPGLPSLDNAFSEQISLFTFQIDGQLPAFFTPGLMLIVFLLLFVIGIAVEAGFIGLLHRGVTNKETSFKSFLQFGKKFWFRYLGLILLILLASLPVWALSIGLGLPGIILSFIALVLLRVMFIYWEFTLIVDDLTVIDALSKSYKYFKRGISDTLAVLFIMGLTNTIFGLILSQVPVLPALIVGIILYGYIMTALLFSLMHTLHRIKRHNPEFSQ</sequence>
<gene>
    <name evidence="2" type="ORF">SAMN05518684_10479</name>
</gene>
<dbReference type="RefSeq" id="WP_093048743.1">
    <property type="nucleotide sequence ID" value="NZ_FOGT01000004.1"/>
</dbReference>